<evidence type="ECO:0000259" key="1">
    <source>
        <dbReference type="Pfam" id="PF13358"/>
    </source>
</evidence>
<organism evidence="2 3">
    <name type="scientific">Flavobacterium xueshanense</name>
    <dbReference type="NCBI Taxonomy" id="935223"/>
    <lineage>
        <taxon>Bacteria</taxon>
        <taxon>Pseudomonadati</taxon>
        <taxon>Bacteroidota</taxon>
        <taxon>Flavobacteriia</taxon>
        <taxon>Flavobacteriales</taxon>
        <taxon>Flavobacteriaceae</taxon>
        <taxon>Flavobacterium</taxon>
    </lineage>
</organism>
<protein>
    <submittedName>
        <fullName evidence="2">DDE superfamily endonuclease</fullName>
    </submittedName>
</protein>
<dbReference type="InterPro" id="IPR036397">
    <property type="entry name" value="RNaseH_sf"/>
</dbReference>
<dbReference type="Pfam" id="PF13358">
    <property type="entry name" value="DDE_3"/>
    <property type="match status" value="1"/>
</dbReference>
<name>A0A1I2F5Z6_9FLAO</name>
<accession>A0A1I2F5Z6</accession>
<dbReference type="GO" id="GO:0003676">
    <property type="term" value="F:nucleic acid binding"/>
    <property type="evidence" value="ECO:0007669"/>
    <property type="project" value="InterPro"/>
</dbReference>
<proteinExistence type="predicted"/>
<keyword evidence="3" id="KW-1185">Reference proteome</keyword>
<gene>
    <name evidence="2" type="ORF">SAMN04488131_10731</name>
</gene>
<feature type="domain" description="Tc1-like transposase DDE" evidence="1">
    <location>
        <begin position="8"/>
        <end position="130"/>
    </location>
</feature>
<dbReference type="Proteomes" id="UP000198596">
    <property type="component" value="Unassembled WGS sequence"/>
</dbReference>
<evidence type="ECO:0000313" key="3">
    <source>
        <dbReference type="Proteomes" id="UP000198596"/>
    </source>
</evidence>
<keyword evidence="2" id="KW-0255">Endonuclease</keyword>
<sequence length="133" mass="15767">MEGTAYIDLYFGDQSHFGLTPNVPYVWQTKENSILLHSVKGKYLNVIGLMTFKNKFYFEGHETTFNSDKMISFMNHFADQTFKKTIVILNKSPIHKSKKFLAKIEEWNEKDFWIYFLQPYSQELNLIENYSGE</sequence>
<dbReference type="RefSeq" id="WP_167547439.1">
    <property type="nucleotide sequence ID" value="NZ_FONQ01000007.1"/>
</dbReference>
<dbReference type="AlphaFoldDB" id="A0A1I2F5Z6"/>
<keyword evidence="2" id="KW-0540">Nuclease</keyword>
<dbReference type="EMBL" id="FONQ01000007">
    <property type="protein sequence ID" value="SFF00389.1"/>
    <property type="molecule type" value="Genomic_DNA"/>
</dbReference>
<reference evidence="3" key="1">
    <citation type="submission" date="2016-10" db="EMBL/GenBank/DDBJ databases">
        <authorList>
            <person name="Varghese N."/>
            <person name="Submissions S."/>
        </authorList>
    </citation>
    <scope>NUCLEOTIDE SEQUENCE [LARGE SCALE GENOMIC DNA]</scope>
    <source>
        <strain evidence="3">CGMCC 1.9227</strain>
    </source>
</reference>
<dbReference type="Gene3D" id="3.30.420.10">
    <property type="entry name" value="Ribonuclease H-like superfamily/Ribonuclease H"/>
    <property type="match status" value="1"/>
</dbReference>
<keyword evidence="2" id="KW-0378">Hydrolase</keyword>
<evidence type="ECO:0000313" key="2">
    <source>
        <dbReference type="EMBL" id="SFF00389.1"/>
    </source>
</evidence>
<dbReference type="GO" id="GO:0004519">
    <property type="term" value="F:endonuclease activity"/>
    <property type="evidence" value="ECO:0007669"/>
    <property type="project" value="UniProtKB-KW"/>
</dbReference>
<dbReference type="InterPro" id="IPR038717">
    <property type="entry name" value="Tc1-like_DDE_dom"/>
</dbReference>